<dbReference type="SUPFAM" id="SSF48403">
    <property type="entry name" value="Ankyrin repeat"/>
    <property type="match status" value="1"/>
</dbReference>
<dbReference type="InterPro" id="IPR036770">
    <property type="entry name" value="Ankyrin_rpt-contain_sf"/>
</dbReference>
<keyword evidence="5" id="KW-1185">Reference proteome</keyword>
<dbReference type="InterPro" id="IPR051637">
    <property type="entry name" value="Ank_repeat_dom-contain_49"/>
</dbReference>
<dbReference type="STRING" id="296587.C1E5F4"/>
<dbReference type="GeneID" id="8243279"/>
<dbReference type="InterPro" id="IPR002110">
    <property type="entry name" value="Ankyrin_rpt"/>
</dbReference>
<evidence type="ECO:0000256" key="3">
    <source>
        <dbReference type="PROSITE-ProRule" id="PRU00023"/>
    </source>
</evidence>
<dbReference type="Proteomes" id="UP000002009">
    <property type="component" value="Chromosome 5"/>
</dbReference>
<feature type="repeat" description="ANK" evidence="3">
    <location>
        <begin position="237"/>
        <end position="273"/>
    </location>
</feature>
<dbReference type="InParanoid" id="C1E5F4"/>
<dbReference type="Pfam" id="PF12796">
    <property type="entry name" value="Ank_2"/>
    <property type="match status" value="1"/>
</dbReference>
<name>C1E5F4_MICCC</name>
<feature type="repeat" description="ANK" evidence="3">
    <location>
        <begin position="209"/>
        <end position="236"/>
    </location>
</feature>
<dbReference type="KEGG" id="mis:MICPUN_105532"/>
<evidence type="ECO:0000313" key="4">
    <source>
        <dbReference type="EMBL" id="ACO63619.1"/>
    </source>
</evidence>
<dbReference type="eggNOG" id="KOG0504">
    <property type="taxonomic scope" value="Eukaryota"/>
</dbReference>
<keyword evidence="2 3" id="KW-0040">ANK repeat</keyword>
<reference evidence="4 5" key="1">
    <citation type="journal article" date="2009" name="Science">
        <title>Green evolution and dynamic adaptations revealed by genomes of the marine picoeukaryotes Micromonas.</title>
        <authorList>
            <person name="Worden A.Z."/>
            <person name="Lee J.H."/>
            <person name="Mock T."/>
            <person name="Rouze P."/>
            <person name="Simmons M.P."/>
            <person name="Aerts A.L."/>
            <person name="Allen A.E."/>
            <person name="Cuvelier M.L."/>
            <person name="Derelle E."/>
            <person name="Everett M.V."/>
            <person name="Foulon E."/>
            <person name="Grimwood J."/>
            <person name="Gundlach H."/>
            <person name="Henrissat B."/>
            <person name="Napoli C."/>
            <person name="McDonald S.M."/>
            <person name="Parker M.S."/>
            <person name="Rombauts S."/>
            <person name="Salamov A."/>
            <person name="Von Dassow P."/>
            <person name="Badger J.H."/>
            <person name="Coutinho P.M."/>
            <person name="Demir E."/>
            <person name="Dubchak I."/>
            <person name="Gentemann C."/>
            <person name="Eikrem W."/>
            <person name="Gready J.E."/>
            <person name="John U."/>
            <person name="Lanier W."/>
            <person name="Lindquist E.A."/>
            <person name="Lucas S."/>
            <person name="Mayer K.F."/>
            <person name="Moreau H."/>
            <person name="Not F."/>
            <person name="Otillar R."/>
            <person name="Panaud O."/>
            <person name="Pangilinan J."/>
            <person name="Paulsen I."/>
            <person name="Piegu B."/>
            <person name="Poliakov A."/>
            <person name="Robbens S."/>
            <person name="Schmutz J."/>
            <person name="Toulza E."/>
            <person name="Wyss T."/>
            <person name="Zelensky A."/>
            <person name="Zhou K."/>
            <person name="Armbrust E.V."/>
            <person name="Bhattacharya D."/>
            <person name="Goodenough U.W."/>
            <person name="Van de Peer Y."/>
            <person name="Grigoriev I.V."/>
        </authorList>
    </citation>
    <scope>NUCLEOTIDE SEQUENCE [LARGE SCALE GENOMIC DNA]</scope>
    <source>
        <strain evidence="5">RCC299 / NOUM17</strain>
    </source>
</reference>
<proteinExistence type="predicted"/>
<dbReference type="SMART" id="SM00248">
    <property type="entry name" value="ANK"/>
    <property type="match status" value="3"/>
</dbReference>
<evidence type="ECO:0000313" key="5">
    <source>
        <dbReference type="Proteomes" id="UP000002009"/>
    </source>
</evidence>
<dbReference type="PANTHER" id="PTHR24180">
    <property type="entry name" value="CYCLIN-DEPENDENT KINASE INHIBITOR 2C-RELATED"/>
    <property type="match status" value="1"/>
</dbReference>
<evidence type="ECO:0000256" key="2">
    <source>
        <dbReference type="ARBA" id="ARBA00023043"/>
    </source>
</evidence>
<keyword evidence="1" id="KW-0677">Repeat</keyword>
<dbReference type="PROSITE" id="PS50088">
    <property type="entry name" value="ANK_REPEAT"/>
    <property type="match status" value="3"/>
</dbReference>
<feature type="repeat" description="ANK" evidence="3">
    <location>
        <begin position="274"/>
        <end position="306"/>
    </location>
</feature>
<dbReference type="EMBL" id="CP001326">
    <property type="protein sequence ID" value="ACO63619.1"/>
    <property type="molecule type" value="Genomic_DNA"/>
</dbReference>
<accession>C1E5F4</accession>
<dbReference type="AlphaFoldDB" id="C1E5F4"/>
<sequence>MASTTVVAVVARAVVSAKSSSQRGLGSATRVRGVAVPKTSARLSTRRSAARGALKVSANGLPPNLAGMMGNMDPEKMKEIQEAYAKAMKDPETAKKVNAQMAQMQGMMNNPMVQKQMQAMNNMISNPDMQRRIAALKDDPDFQDFFNDVQKNGPSAMMKYSNDAAFLKKLNDKLGGEDAIRAAVGGSIPGEPAAAPAAAAAPTPEVETLHDAARYGDVEAVEDFIAIGKDVNARDSSQRTPLHYAIAFGKGDAGEEIFNQLIEADSDLTAVDEKKNTPLHYACGYGKTFAVRALLEKGCDITAQNGTGKTPIDLVKLEAKNPINEETDLIEKLTPA</sequence>
<protein>
    <submittedName>
        <fullName evidence="4">Uncharacterized protein</fullName>
    </submittedName>
</protein>
<dbReference type="Gene3D" id="1.25.40.20">
    <property type="entry name" value="Ankyrin repeat-containing domain"/>
    <property type="match status" value="1"/>
</dbReference>
<dbReference type="OrthoDB" id="498026at2759"/>
<evidence type="ECO:0000256" key="1">
    <source>
        <dbReference type="ARBA" id="ARBA00022737"/>
    </source>
</evidence>
<organism evidence="4 5">
    <name type="scientific">Micromonas commoda (strain RCC299 / NOUM17 / CCMP2709)</name>
    <name type="common">Picoplanktonic green alga</name>
    <dbReference type="NCBI Taxonomy" id="296587"/>
    <lineage>
        <taxon>Eukaryota</taxon>
        <taxon>Viridiplantae</taxon>
        <taxon>Chlorophyta</taxon>
        <taxon>Mamiellophyceae</taxon>
        <taxon>Mamiellales</taxon>
        <taxon>Mamiellaceae</taxon>
        <taxon>Micromonas</taxon>
    </lineage>
</organism>
<gene>
    <name evidence="4" type="ORF">MICPUN_105532</name>
</gene>
<dbReference type="OMA" id="MQALMKY"/>
<dbReference type="PROSITE" id="PS50297">
    <property type="entry name" value="ANK_REP_REGION"/>
    <property type="match status" value="1"/>
</dbReference>
<dbReference type="PANTHER" id="PTHR24180:SF45">
    <property type="entry name" value="POLY [ADP-RIBOSE] POLYMERASE TANKYRASE"/>
    <property type="match status" value="1"/>
</dbReference>
<dbReference type="RefSeq" id="XP_002502361.1">
    <property type="nucleotide sequence ID" value="XM_002502315.1"/>
</dbReference>